<dbReference type="EC" id="2.3.1.9" evidence="7"/>
<dbReference type="CDD" id="cd00751">
    <property type="entry name" value="thiolase"/>
    <property type="match status" value="1"/>
</dbReference>
<evidence type="ECO:0000259" key="5">
    <source>
        <dbReference type="Pfam" id="PF00108"/>
    </source>
</evidence>
<comment type="caution">
    <text evidence="7">The sequence shown here is derived from an EMBL/GenBank/DDBJ whole genome shotgun (WGS) entry which is preliminary data.</text>
</comment>
<dbReference type="Gene3D" id="3.40.47.10">
    <property type="match status" value="2"/>
</dbReference>
<dbReference type="InterPro" id="IPR020616">
    <property type="entry name" value="Thiolase_N"/>
</dbReference>
<evidence type="ECO:0000256" key="2">
    <source>
        <dbReference type="ARBA" id="ARBA00022679"/>
    </source>
</evidence>
<protein>
    <submittedName>
        <fullName evidence="7">Acetyl-CoA C-acyltransferase</fullName>
        <ecNumber evidence="7">2.3.1.9</ecNumber>
    </submittedName>
</protein>
<gene>
    <name evidence="7" type="ORF">DS031_02470</name>
</gene>
<dbReference type="NCBIfam" id="TIGR01930">
    <property type="entry name" value="AcCoA-C-Actrans"/>
    <property type="match status" value="1"/>
</dbReference>
<keyword evidence="2 4" id="KW-0808">Transferase</keyword>
<dbReference type="InterPro" id="IPR020613">
    <property type="entry name" value="Thiolase_CS"/>
</dbReference>
<name>A0A366Y3C6_9BACI</name>
<comment type="similarity">
    <text evidence="1 4">Belongs to the thiolase-like superfamily. Thiolase family.</text>
</comment>
<dbReference type="OrthoDB" id="9764892at2"/>
<feature type="domain" description="Thiolase N-terminal" evidence="5">
    <location>
        <begin position="5"/>
        <end position="257"/>
    </location>
</feature>
<dbReference type="PANTHER" id="PTHR43853">
    <property type="entry name" value="3-KETOACYL-COA THIOLASE, PEROXISOMAL"/>
    <property type="match status" value="1"/>
</dbReference>
<dbReference type="InterPro" id="IPR050215">
    <property type="entry name" value="Thiolase-like_sf_Thiolase"/>
</dbReference>
<dbReference type="PANTHER" id="PTHR43853:SF3">
    <property type="entry name" value="ACETYL-COA C-ACETYLTRANSFERASE YHFS-RELATED"/>
    <property type="match status" value="1"/>
</dbReference>
<dbReference type="FunFam" id="3.40.47.10:FF:000010">
    <property type="entry name" value="Acetyl-CoA acetyltransferase (Thiolase)"/>
    <property type="match status" value="1"/>
</dbReference>
<reference evidence="7 8" key="1">
    <citation type="submission" date="2018-07" db="EMBL/GenBank/DDBJ databases">
        <title>Lottiidibacillus patelloidae gen. nov., sp. nov., isolated from the intestinal tract of a marine limpet and the reclassification of B. taeanensis BH030017T, B. algicola KMM 3737T and B. hwajinpoensis SW-72T as genus Lottiidibacillus.</title>
        <authorList>
            <person name="Liu R."/>
            <person name="Huang Z."/>
        </authorList>
    </citation>
    <scope>NUCLEOTIDE SEQUENCE [LARGE SCALE GENOMIC DNA]</scope>
    <source>
        <strain evidence="7 8">BH030017</strain>
    </source>
</reference>
<organism evidence="7 8">
    <name type="scientific">Bacillus taeanensis</name>
    <dbReference type="NCBI Taxonomy" id="273032"/>
    <lineage>
        <taxon>Bacteria</taxon>
        <taxon>Bacillati</taxon>
        <taxon>Bacillota</taxon>
        <taxon>Bacilli</taxon>
        <taxon>Bacillales</taxon>
        <taxon>Bacillaceae</taxon>
        <taxon>Bacillus</taxon>
    </lineage>
</organism>
<dbReference type="Pfam" id="PF00108">
    <property type="entry name" value="Thiolase_N"/>
    <property type="match status" value="1"/>
</dbReference>
<dbReference type="AlphaFoldDB" id="A0A366Y3C6"/>
<dbReference type="Pfam" id="PF02803">
    <property type="entry name" value="Thiolase_C"/>
    <property type="match status" value="1"/>
</dbReference>
<dbReference type="SUPFAM" id="SSF53901">
    <property type="entry name" value="Thiolase-like"/>
    <property type="match status" value="2"/>
</dbReference>
<keyword evidence="3 4" id="KW-0012">Acyltransferase</keyword>
<dbReference type="PIRSF" id="PIRSF000429">
    <property type="entry name" value="Ac-CoA_Ac_transf"/>
    <property type="match status" value="1"/>
</dbReference>
<dbReference type="GO" id="GO:0005737">
    <property type="term" value="C:cytoplasm"/>
    <property type="evidence" value="ECO:0007669"/>
    <property type="project" value="UniProtKB-ARBA"/>
</dbReference>
<dbReference type="EMBL" id="QOCW01000002">
    <property type="protein sequence ID" value="RBW70884.1"/>
    <property type="molecule type" value="Genomic_DNA"/>
</dbReference>
<dbReference type="GO" id="GO:0006635">
    <property type="term" value="P:fatty acid beta-oxidation"/>
    <property type="evidence" value="ECO:0007669"/>
    <property type="project" value="TreeGrafter"/>
</dbReference>
<dbReference type="GO" id="GO:0010124">
    <property type="term" value="P:phenylacetate catabolic process"/>
    <property type="evidence" value="ECO:0007669"/>
    <property type="project" value="TreeGrafter"/>
</dbReference>
<dbReference type="RefSeq" id="WP_113804362.1">
    <property type="nucleotide sequence ID" value="NZ_QOCW01000002.1"/>
</dbReference>
<evidence type="ECO:0000259" key="6">
    <source>
        <dbReference type="Pfam" id="PF02803"/>
    </source>
</evidence>
<evidence type="ECO:0000256" key="1">
    <source>
        <dbReference type="ARBA" id="ARBA00010982"/>
    </source>
</evidence>
<keyword evidence="8" id="KW-1185">Reference proteome</keyword>
<dbReference type="InterPro" id="IPR002155">
    <property type="entry name" value="Thiolase"/>
</dbReference>
<dbReference type="GO" id="GO:0003985">
    <property type="term" value="F:acetyl-CoA C-acetyltransferase activity"/>
    <property type="evidence" value="ECO:0007669"/>
    <property type="project" value="UniProtKB-EC"/>
</dbReference>
<dbReference type="InterPro" id="IPR016039">
    <property type="entry name" value="Thiolase-like"/>
</dbReference>
<feature type="domain" description="Thiolase C-terminal" evidence="6">
    <location>
        <begin position="273"/>
        <end position="387"/>
    </location>
</feature>
<dbReference type="Proteomes" id="UP000253314">
    <property type="component" value="Unassembled WGS sequence"/>
</dbReference>
<dbReference type="InterPro" id="IPR020617">
    <property type="entry name" value="Thiolase_C"/>
</dbReference>
<dbReference type="PROSITE" id="PS00737">
    <property type="entry name" value="THIOLASE_2"/>
    <property type="match status" value="1"/>
</dbReference>
<evidence type="ECO:0000313" key="7">
    <source>
        <dbReference type="EMBL" id="RBW70884.1"/>
    </source>
</evidence>
<accession>A0A366Y3C6</accession>
<sequence length="390" mass="41696">MNRAVIVAAKRTPIGKVGGILKDFEPDMLASFVIESLLHETKVSKEEINDVILGNVVGPGGNIARLAALTAGLPYHVPGVTVDRQCGSGLEAVNLAARLVQAGAGDIYLAGGVESTSRAPWKVEKPTSLYREAPHIFTRARFSTEEIGDPEMGEAAENVAEKYNISKDKQDLYSLKSHQKAVKAMESGRYLEELVPVHLLTRTGEKMVIAEDECPRKNTTIEKLSKLKPVFRENGTVTAGNACPINDGAALVLIMSERKCRELGLVPKLCFIDSAAAGVDPNFLGIGPVPAVTKLLNRTGLSMIDIDLVEFNEAFASQVLASLQLLNIPEEKVNVSGGALALGHPYGASGAVLVTRLMIEMKQKKARYGLATLGIGGGLGLASLFERIEE</sequence>
<evidence type="ECO:0000313" key="8">
    <source>
        <dbReference type="Proteomes" id="UP000253314"/>
    </source>
</evidence>
<proteinExistence type="inferred from homology"/>
<evidence type="ECO:0000256" key="4">
    <source>
        <dbReference type="RuleBase" id="RU003557"/>
    </source>
</evidence>
<evidence type="ECO:0000256" key="3">
    <source>
        <dbReference type="ARBA" id="ARBA00023315"/>
    </source>
</evidence>